<name>A0A8G1RZM3_9EURO</name>
<evidence type="ECO:0000313" key="2">
    <source>
        <dbReference type="Proteomes" id="UP000249789"/>
    </source>
</evidence>
<gene>
    <name evidence="1" type="ORF">BO72DRAFT_492697</name>
</gene>
<dbReference type="GeneID" id="63865646"/>
<dbReference type="RefSeq" id="XP_040805288.1">
    <property type="nucleotide sequence ID" value="XM_040948313.1"/>
</dbReference>
<keyword evidence="2" id="KW-1185">Reference proteome</keyword>
<protein>
    <submittedName>
        <fullName evidence="1">Uncharacterized protein</fullName>
    </submittedName>
</protein>
<proteinExistence type="predicted"/>
<dbReference type="AlphaFoldDB" id="A0A8G1RZM3"/>
<organism evidence="1 2">
    <name type="scientific">Aspergillus fijiensis CBS 313.89</name>
    <dbReference type="NCBI Taxonomy" id="1448319"/>
    <lineage>
        <taxon>Eukaryota</taxon>
        <taxon>Fungi</taxon>
        <taxon>Dikarya</taxon>
        <taxon>Ascomycota</taxon>
        <taxon>Pezizomycotina</taxon>
        <taxon>Eurotiomycetes</taxon>
        <taxon>Eurotiomycetidae</taxon>
        <taxon>Eurotiales</taxon>
        <taxon>Aspergillaceae</taxon>
        <taxon>Aspergillus</taxon>
    </lineage>
</organism>
<dbReference type="VEuPathDB" id="FungiDB:BO72DRAFT_492697"/>
<dbReference type="Proteomes" id="UP000249789">
    <property type="component" value="Unassembled WGS sequence"/>
</dbReference>
<reference evidence="1 2" key="1">
    <citation type="submission" date="2018-02" db="EMBL/GenBank/DDBJ databases">
        <title>The genomes of Aspergillus section Nigri reveals drivers in fungal speciation.</title>
        <authorList>
            <consortium name="DOE Joint Genome Institute"/>
            <person name="Vesth T.C."/>
            <person name="Nybo J."/>
            <person name="Theobald S."/>
            <person name="Brandl J."/>
            <person name="Frisvad J.C."/>
            <person name="Nielsen K.F."/>
            <person name="Lyhne E.K."/>
            <person name="Kogle M.E."/>
            <person name="Kuo A."/>
            <person name="Riley R."/>
            <person name="Clum A."/>
            <person name="Nolan M."/>
            <person name="Lipzen A."/>
            <person name="Salamov A."/>
            <person name="Henrissat B."/>
            <person name="Wiebenga A."/>
            <person name="De vries R.P."/>
            <person name="Grigoriev I.V."/>
            <person name="Mortensen U.H."/>
            <person name="Andersen M.R."/>
            <person name="Baker S.E."/>
        </authorList>
    </citation>
    <scope>NUCLEOTIDE SEQUENCE [LARGE SCALE GENOMIC DNA]</scope>
    <source>
        <strain evidence="1 2">CBS 313.89</strain>
    </source>
</reference>
<accession>A0A8G1RZM3</accession>
<dbReference type="EMBL" id="KZ824626">
    <property type="protein sequence ID" value="RAK81278.1"/>
    <property type="molecule type" value="Genomic_DNA"/>
</dbReference>
<evidence type="ECO:0000313" key="1">
    <source>
        <dbReference type="EMBL" id="RAK81278.1"/>
    </source>
</evidence>
<sequence>MKISSGIFPLVSRYKSIVFAGCQSLPITTIHPTPRTLPPRTLHKASSRMHLYSVFILFGTAALTATTHPGPHEPLPAAALHRRTELLKRCPGHAATFNKQRMAARDTLTKHWADGHNHNATYEIHTEAPFYETI</sequence>